<feature type="domain" description="Helicase SEN1 beta-barrel" evidence="9">
    <location>
        <begin position="1305"/>
        <end position="1411"/>
    </location>
</feature>
<dbReference type="FunCoup" id="A0A2R6R0M7">
    <property type="interactions" value="1170"/>
</dbReference>
<keyword evidence="5" id="KW-0175">Coiled coil</keyword>
<feature type="region of interest" description="Disordered" evidence="6">
    <location>
        <begin position="2116"/>
        <end position="2364"/>
    </location>
</feature>
<feature type="compositionally biased region" description="Gly residues" evidence="6">
    <location>
        <begin position="2205"/>
        <end position="2216"/>
    </location>
</feature>
<dbReference type="Gene3D" id="3.40.50.300">
    <property type="entry name" value="P-loop containing nucleotide triphosphate hydrolases"/>
    <property type="match status" value="2"/>
</dbReference>
<dbReference type="InterPro" id="IPR027417">
    <property type="entry name" value="P-loop_NTPase"/>
</dbReference>
<dbReference type="PANTHER" id="PTHR10887:SF495">
    <property type="entry name" value="HELICASE SENATAXIN ISOFORM X1-RELATED"/>
    <property type="match status" value="1"/>
</dbReference>
<feature type="domain" description="DNA2/NAM7 helicase-like C-terminal" evidence="8">
    <location>
        <begin position="1853"/>
        <end position="2059"/>
    </location>
</feature>
<dbReference type="Pfam" id="PF13087">
    <property type="entry name" value="AAA_12"/>
    <property type="match status" value="1"/>
</dbReference>
<dbReference type="Gramene" id="PSS18194">
    <property type="protein sequence ID" value="PSS18194"/>
    <property type="gene ID" value="CEY00_Acc12900"/>
</dbReference>
<dbReference type="GO" id="GO:0016787">
    <property type="term" value="F:hydrolase activity"/>
    <property type="evidence" value="ECO:0007669"/>
    <property type="project" value="UniProtKB-KW"/>
</dbReference>
<dbReference type="STRING" id="1590841.A0A2R6R0M7"/>
<keyword evidence="11" id="KW-1185">Reference proteome</keyword>
<evidence type="ECO:0000256" key="5">
    <source>
        <dbReference type="SAM" id="Coils"/>
    </source>
</evidence>
<dbReference type="InterPro" id="IPR047187">
    <property type="entry name" value="SF1_C_Upf1"/>
</dbReference>
<dbReference type="InterPro" id="IPR041677">
    <property type="entry name" value="DNA2/NAM7_AAA_11"/>
</dbReference>
<reference evidence="10 11" key="1">
    <citation type="submission" date="2017-07" db="EMBL/GenBank/DDBJ databases">
        <title>An improved, manually edited Actinidia chinensis var. chinensis (kiwifruit) genome highlights the challenges associated with draft genomes and gene prediction in plants.</title>
        <authorList>
            <person name="Pilkington S."/>
            <person name="Crowhurst R."/>
            <person name="Hilario E."/>
            <person name="Nardozza S."/>
            <person name="Fraser L."/>
            <person name="Peng Y."/>
            <person name="Gunaseelan K."/>
            <person name="Simpson R."/>
            <person name="Tahir J."/>
            <person name="Deroles S."/>
            <person name="Templeton K."/>
            <person name="Luo Z."/>
            <person name="Davy M."/>
            <person name="Cheng C."/>
            <person name="Mcneilage M."/>
            <person name="Scaglione D."/>
            <person name="Liu Y."/>
            <person name="Zhang Q."/>
            <person name="Datson P."/>
            <person name="De Silva N."/>
            <person name="Gardiner S."/>
            <person name="Bassett H."/>
            <person name="Chagne D."/>
            <person name="Mccallum J."/>
            <person name="Dzierzon H."/>
            <person name="Deng C."/>
            <person name="Wang Y.-Y."/>
            <person name="Barron N."/>
            <person name="Manako K."/>
            <person name="Bowen J."/>
            <person name="Foster T."/>
            <person name="Erridge Z."/>
            <person name="Tiffin H."/>
            <person name="Waite C."/>
            <person name="Davies K."/>
            <person name="Grierson E."/>
            <person name="Laing W."/>
            <person name="Kirk R."/>
            <person name="Chen X."/>
            <person name="Wood M."/>
            <person name="Montefiori M."/>
            <person name="Brummell D."/>
            <person name="Schwinn K."/>
            <person name="Catanach A."/>
            <person name="Fullerton C."/>
            <person name="Li D."/>
            <person name="Meiyalaghan S."/>
            <person name="Nieuwenhuizen N."/>
            <person name="Read N."/>
            <person name="Prakash R."/>
            <person name="Hunter D."/>
            <person name="Zhang H."/>
            <person name="Mckenzie M."/>
            <person name="Knabel M."/>
            <person name="Harris A."/>
            <person name="Allan A."/>
            <person name="Chen A."/>
            <person name="Janssen B."/>
            <person name="Plunkett B."/>
            <person name="Dwamena C."/>
            <person name="Voogd C."/>
            <person name="Leif D."/>
            <person name="Lafferty D."/>
            <person name="Souleyre E."/>
            <person name="Varkonyi-Gasic E."/>
            <person name="Gambi F."/>
            <person name="Hanley J."/>
            <person name="Yao J.-L."/>
            <person name="Cheung J."/>
            <person name="David K."/>
            <person name="Warren B."/>
            <person name="Marsh K."/>
            <person name="Snowden K."/>
            <person name="Lin-Wang K."/>
            <person name="Brian L."/>
            <person name="Martinez-Sanchez M."/>
            <person name="Wang M."/>
            <person name="Ileperuma N."/>
            <person name="Macnee N."/>
            <person name="Campin R."/>
            <person name="Mcatee P."/>
            <person name="Drummond R."/>
            <person name="Espley R."/>
            <person name="Ireland H."/>
            <person name="Wu R."/>
            <person name="Atkinson R."/>
            <person name="Karunairetnam S."/>
            <person name="Bulley S."/>
            <person name="Chunkath S."/>
            <person name="Hanley Z."/>
            <person name="Storey R."/>
            <person name="Thrimawithana A."/>
            <person name="Thomson S."/>
            <person name="David C."/>
            <person name="Testolin R."/>
        </authorList>
    </citation>
    <scope>NUCLEOTIDE SEQUENCE [LARGE SCALE GENOMIC DNA]</scope>
    <source>
        <strain evidence="11">cv. Red5</strain>
        <tissue evidence="10">Young leaf</tissue>
    </source>
</reference>
<name>A0A2R6R0M7_ACTCC</name>
<evidence type="ECO:0000259" key="9">
    <source>
        <dbReference type="Pfam" id="PF23576"/>
    </source>
</evidence>
<dbReference type="InterPro" id="IPR045055">
    <property type="entry name" value="DNA2/NAM7-like"/>
</dbReference>
<dbReference type="Proteomes" id="UP000241394">
    <property type="component" value="Chromosome LG11"/>
</dbReference>
<keyword evidence="1" id="KW-0547">Nucleotide-binding</keyword>
<comment type="caution">
    <text evidence="10">The sequence shown here is derived from an EMBL/GenBank/DDBJ whole genome shotgun (WGS) entry which is preliminary data.</text>
</comment>
<feature type="compositionally biased region" description="Basic and acidic residues" evidence="6">
    <location>
        <begin position="2130"/>
        <end position="2140"/>
    </location>
</feature>
<reference evidence="11" key="2">
    <citation type="journal article" date="2018" name="BMC Genomics">
        <title>A manually annotated Actinidia chinensis var. chinensis (kiwifruit) genome highlights the challenges associated with draft genomes and gene prediction in plants.</title>
        <authorList>
            <person name="Pilkington S.M."/>
            <person name="Crowhurst R."/>
            <person name="Hilario E."/>
            <person name="Nardozza S."/>
            <person name="Fraser L."/>
            <person name="Peng Y."/>
            <person name="Gunaseelan K."/>
            <person name="Simpson R."/>
            <person name="Tahir J."/>
            <person name="Deroles S.C."/>
            <person name="Templeton K."/>
            <person name="Luo Z."/>
            <person name="Davy M."/>
            <person name="Cheng C."/>
            <person name="McNeilage M."/>
            <person name="Scaglione D."/>
            <person name="Liu Y."/>
            <person name="Zhang Q."/>
            <person name="Datson P."/>
            <person name="De Silva N."/>
            <person name="Gardiner S.E."/>
            <person name="Bassett H."/>
            <person name="Chagne D."/>
            <person name="McCallum J."/>
            <person name="Dzierzon H."/>
            <person name="Deng C."/>
            <person name="Wang Y.Y."/>
            <person name="Barron L."/>
            <person name="Manako K."/>
            <person name="Bowen J."/>
            <person name="Foster T.M."/>
            <person name="Erridge Z.A."/>
            <person name="Tiffin H."/>
            <person name="Waite C.N."/>
            <person name="Davies K.M."/>
            <person name="Grierson E.P."/>
            <person name="Laing W.A."/>
            <person name="Kirk R."/>
            <person name="Chen X."/>
            <person name="Wood M."/>
            <person name="Montefiori M."/>
            <person name="Brummell D.A."/>
            <person name="Schwinn K.E."/>
            <person name="Catanach A."/>
            <person name="Fullerton C."/>
            <person name="Li D."/>
            <person name="Meiyalaghan S."/>
            <person name="Nieuwenhuizen N."/>
            <person name="Read N."/>
            <person name="Prakash R."/>
            <person name="Hunter D."/>
            <person name="Zhang H."/>
            <person name="McKenzie M."/>
            <person name="Knabel M."/>
            <person name="Harris A."/>
            <person name="Allan A.C."/>
            <person name="Gleave A."/>
            <person name="Chen A."/>
            <person name="Janssen B.J."/>
            <person name="Plunkett B."/>
            <person name="Ampomah-Dwamena C."/>
            <person name="Voogd C."/>
            <person name="Leif D."/>
            <person name="Lafferty D."/>
            <person name="Souleyre E.J.F."/>
            <person name="Varkonyi-Gasic E."/>
            <person name="Gambi F."/>
            <person name="Hanley J."/>
            <person name="Yao J.L."/>
            <person name="Cheung J."/>
            <person name="David K.M."/>
            <person name="Warren B."/>
            <person name="Marsh K."/>
            <person name="Snowden K.C."/>
            <person name="Lin-Wang K."/>
            <person name="Brian L."/>
            <person name="Martinez-Sanchez M."/>
            <person name="Wang M."/>
            <person name="Ileperuma N."/>
            <person name="Macnee N."/>
            <person name="Campin R."/>
            <person name="McAtee P."/>
            <person name="Drummond R.S.M."/>
            <person name="Espley R.V."/>
            <person name="Ireland H.S."/>
            <person name="Wu R."/>
            <person name="Atkinson R.G."/>
            <person name="Karunairetnam S."/>
            <person name="Bulley S."/>
            <person name="Chunkath S."/>
            <person name="Hanley Z."/>
            <person name="Storey R."/>
            <person name="Thrimawithana A.H."/>
            <person name="Thomson S."/>
            <person name="David C."/>
            <person name="Testolin R."/>
            <person name="Huang H."/>
            <person name="Hellens R.P."/>
            <person name="Schaffer R.J."/>
        </authorList>
    </citation>
    <scope>NUCLEOTIDE SEQUENCE [LARGE SCALE GENOMIC DNA]</scope>
    <source>
        <strain evidence="11">cv. Red5</strain>
    </source>
</reference>
<proteinExistence type="predicted"/>
<feature type="region of interest" description="Disordered" evidence="6">
    <location>
        <begin position="18"/>
        <end position="39"/>
    </location>
</feature>
<evidence type="ECO:0000256" key="2">
    <source>
        <dbReference type="ARBA" id="ARBA00022801"/>
    </source>
</evidence>
<evidence type="ECO:0000313" key="10">
    <source>
        <dbReference type="EMBL" id="PSS18194.1"/>
    </source>
</evidence>
<evidence type="ECO:0000313" key="11">
    <source>
        <dbReference type="Proteomes" id="UP000241394"/>
    </source>
</evidence>
<dbReference type="InterPro" id="IPR056474">
    <property type="entry name" value="SEN1_barrel"/>
</dbReference>
<dbReference type="OMA" id="HSEDIHG"/>
<dbReference type="PANTHER" id="PTHR10887">
    <property type="entry name" value="DNA2/NAM7 HELICASE FAMILY"/>
    <property type="match status" value="1"/>
</dbReference>
<keyword evidence="3 10" id="KW-0347">Helicase</keyword>
<feature type="compositionally biased region" description="Polar residues" evidence="6">
    <location>
        <begin position="2353"/>
        <end position="2364"/>
    </location>
</feature>
<evidence type="ECO:0000259" key="8">
    <source>
        <dbReference type="Pfam" id="PF13087"/>
    </source>
</evidence>
<evidence type="ECO:0000256" key="3">
    <source>
        <dbReference type="ARBA" id="ARBA00022806"/>
    </source>
</evidence>
<dbReference type="GO" id="GO:0005524">
    <property type="term" value="F:ATP binding"/>
    <property type="evidence" value="ECO:0007669"/>
    <property type="project" value="UniProtKB-KW"/>
</dbReference>
<evidence type="ECO:0000256" key="1">
    <source>
        <dbReference type="ARBA" id="ARBA00022741"/>
    </source>
</evidence>
<dbReference type="GO" id="GO:0004386">
    <property type="term" value="F:helicase activity"/>
    <property type="evidence" value="ECO:0007669"/>
    <property type="project" value="UniProtKB-KW"/>
</dbReference>
<evidence type="ECO:0000259" key="7">
    <source>
        <dbReference type="Pfam" id="PF13086"/>
    </source>
</evidence>
<dbReference type="EMBL" id="NKQK01000011">
    <property type="protein sequence ID" value="PSS18194.1"/>
    <property type="molecule type" value="Genomic_DNA"/>
</dbReference>
<keyword evidence="4" id="KW-0067">ATP-binding</keyword>
<gene>
    <name evidence="10" type="ORF">CEY00_Acc12900</name>
</gene>
<feature type="domain" description="DNA2/NAM7 helicase helicase" evidence="7">
    <location>
        <begin position="1469"/>
        <end position="1846"/>
    </location>
</feature>
<feature type="coiled-coil region" evidence="5">
    <location>
        <begin position="1664"/>
        <end position="1691"/>
    </location>
</feature>
<sequence>MAKKGITRRELLDRWRGIEDDDDDDDDHDHNVTASDPPSRHRLRQLKEEWFSDAFNYLVYLPKDNHIWCSSWDLMGPLLETFYNYFKDERLDSPLKLLWKRISEEMRRCTQCICQHHQAQEMYGSQYELSSIGPLLDVLRSLDEERVTQHLKEMNSRLLRGEYDPVHDNPDVISVMFEVLMFPILLDDQSLVAEFQIFIEAIDNSHELTLAGHQQYPGIYALLFLKRRRARSIGLRLAGNMGKLRRATDLEPLQPLLKKCIGFLETEVLPSTAETSRPRVQLERITVWLGIKALLGFLEPPAFEEGILERYPIFLSIVLNHISDDSNEFSYAVNCLRLLFEMLGYKLWLRATLSPSVMRNTLLGQCFHTRNEKSHKEIFDLFQPFLQSLEALQDGEHEKQRRHFIYFLLHQVTVSSNFSILMRKKACQIALLIIHRGYKMIPPCPPFEYAHMWGPSLVSSLKDSSLHSSLRQPAFDLIQTILVSDAAVLVTSMLDCHTPPIISKSTSFELNDEDEGCLLFAHDSEVKDDSCWNEFSVQSRFTSQEFGEWMSIPMLWHYVFVEIDPLIFPVSFFKAVFWALSRLTMVEPENSTEMALPVINCLSICAPEISHLFGWKVPSGYDDGGDRKEWKNSIKISTMCTLLMKTFKRLAAHFLVKMEQGELRKQWTWEPRMSESLILLLVDPNDNARQVGRCILEQVSNTRGLACGLQFLCSFSSSLSAVLFGLKHALKLVQLDSVLLNFQTLHHFFFVLCKLLKEGVTPTPPLPGNSSDELNILKFSSQGGFLRQPVFDAMPINIDVHLPNINSSAWTEFSCFVAGLAWPFIQKCLAEGKAFINYKISQMTCIRVLEILPVVFERLLPPFPKASVKSRMTFDNLTNYKWLIDLTNWGRSSLAVIIRYWKQTLISLLGSLKRSCSDNSTSAIRAIEKLMSCETIAMDELIDQVSCLSVSLKDGGSYGVKDMKFKSDSLVSEDLFSWRKFSAQDSKSSFLEDADVQILDSLSSVDKEDRDTVIVLSDDEMEMGVSANKAILSNERASQDGLDGKTGDAEGVSRGGIAKGNASTNNILLKSIEDFLQADASDCSGFVSQKLDSSSLREKPDPAHVIKSKAIASNGEDRNSNCSVDDSFSFQCKSNLKDSFGATVTSKSMDQACINKGMETSNAVLKELVRDAEDDPWEFAMKTTRRQQSYAIKPSTSGPKRQVIQLNLHVQNRSSHLHRLGGGVKRLKPPKLDDWYRPILEIDYFVTVGLASASEEENQPNSKLKEVLVSFQSREQYVDIFRPLVLEEFKAQLRNSFPEMTSSEEMCCGTLSVLSVERIDDFHFLRCVHDDGDSAGSRSFSENDLILLTRQPLQNSLHDVHMVGKVERREKDNKRRSSILVIRFYLQNGSSRLNRARKLLIERSKWYVGRIMSITPQLREFQALSSINDIPLLPIILNPINHPFGHLESKKGDLIKLPQPLQHILKSSYNGSQLQAIGSAVGPLDSKKEHEMALIQGPPGTGKTKTILAIVSCLLAFSFQRMNDMKKPINGGLKSSNSLCSNLNPRISQSAAIARAWQDAALARQLNEDREKNCKSMGRCIRGRVLICAQSNAAVDELVSRISSQGLYGSDGAVYKPYLVRVGNAKTVHPNSLPFFIDTLVDHKLEEERINASDSKNDTILNSSMSLRANLEKLVDRIRFYEAKRANLRDGDSNSKCLLEGEASKEDDGKEISDAEIDAKLRKLYEEKKTIYVDLASVQAREKKAYDESKALKHKLRRSILREAEIVVTTLSGCGGDLYGVCSESISSHKFSNSYEHALFDAVVIDEAAQALEPATLIPLQLLKSKGTKCIMVGDPKQLPATVLSNVASKYMYQCSMFERLQKAGHPVIMLTEQYRMHPEICRFPSLHFYDNKLLNGNQMSGKSAPFHETEGLGPYVFYDIVDGHELHGKNSGGLSLYNECEAAAAVELLRFFQKRYPSEFVGGRIGIITPYKCQLSLLRSQFSTAFGSSVTAEMEFNTVDGFQGREVDILVLSAVRAAETCSTATMINSSNIGFVADVRRMNVALTRARLSLWILGNARTLQSNHNWDALVKDAKERNLVMSVKKPYGSMFKSAFKKLPYLEKSDNCSKELNQGGKIKEAKSHAGPKQKNPDDTNERKNQYTGSGAHGNHRRARDDNLLMTKGSVKTNKRDGDEHVVSVTDPPSVAVASKEGNTSKYMQPPVTGKGGIDNAGRGRGSSERQLDTRSANLSKGKGENRRQTKMEAALPSPDGSVEERGGNDGGRVSNQVDTSKDAIAKRKQQRDAVDALLSSALISSKKTQTSFKSLPVKRSVSPKSSAGRGIKPPKLRHESSSSGAMEEQSHQYHSKRKKSLSSQDFGRSKTF</sequence>
<dbReference type="Pfam" id="PF13086">
    <property type="entry name" value="AAA_11"/>
    <property type="match status" value="1"/>
</dbReference>
<dbReference type="Pfam" id="PF23576">
    <property type="entry name" value="SEN1_barrel"/>
    <property type="match status" value="1"/>
</dbReference>
<dbReference type="SUPFAM" id="SSF52540">
    <property type="entry name" value="P-loop containing nucleoside triphosphate hydrolases"/>
    <property type="match status" value="1"/>
</dbReference>
<keyword evidence="2" id="KW-0378">Hydrolase</keyword>
<dbReference type="CDD" id="cd18808">
    <property type="entry name" value="SF1_C_Upf1"/>
    <property type="match status" value="1"/>
</dbReference>
<protein>
    <submittedName>
        <fullName evidence="10">Putative helicase MAGATAMA 3 protein</fullName>
    </submittedName>
</protein>
<dbReference type="InParanoid" id="A0A2R6R0M7"/>
<dbReference type="CDD" id="cd18042">
    <property type="entry name" value="DEXXQc_SETX"/>
    <property type="match status" value="1"/>
</dbReference>
<feature type="compositionally biased region" description="Basic and acidic residues" evidence="6">
    <location>
        <begin position="2233"/>
        <end position="2242"/>
    </location>
</feature>
<dbReference type="FunFam" id="3.40.50.300:FF:000326">
    <property type="entry name" value="P-loop containing nucleoside triphosphate hydrolase"/>
    <property type="match status" value="1"/>
</dbReference>
<dbReference type="GO" id="GO:0005694">
    <property type="term" value="C:chromosome"/>
    <property type="evidence" value="ECO:0007669"/>
    <property type="project" value="UniProtKB-ARBA"/>
</dbReference>
<evidence type="ECO:0000256" key="4">
    <source>
        <dbReference type="ARBA" id="ARBA00022840"/>
    </source>
</evidence>
<dbReference type="InterPro" id="IPR041679">
    <property type="entry name" value="DNA2/NAM7-like_C"/>
</dbReference>
<dbReference type="OrthoDB" id="6513042at2759"/>
<accession>A0A2R6R0M7</accession>
<feature type="compositionally biased region" description="Low complexity" evidence="6">
    <location>
        <begin position="2288"/>
        <end position="2297"/>
    </location>
</feature>
<organism evidence="10 11">
    <name type="scientific">Actinidia chinensis var. chinensis</name>
    <name type="common">Chinese soft-hair kiwi</name>
    <dbReference type="NCBI Taxonomy" id="1590841"/>
    <lineage>
        <taxon>Eukaryota</taxon>
        <taxon>Viridiplantae</taxon>
        <taxon>Streptophyta</taxon>
        <taxon>Embryophyta</taxon>
        <taxon>Tracheophyta</taxon>
        <taxon>Spermatophyta</taxon>
        <taxon>Magnoliopsida</taxon>
        <taxon>eudicotyledons</taxon>
        <taxon>Gunneridae</taxon>
        <taxon>Pentapetalae</taxon>
        <taxon>asterids</taxon>
        <taxon>Ericales</taxon>
        <taxon>Actinidiaceae</taxon>
        <taxon>Actinidia</taxon>
    </lineage>
</organism>
<feature type="compositionally biased region" description="Basic and acidic residues" evidence="6">
    <location>
        <begin position="2271"/>
        <end position="2286"/>
    </location>
</feature>
<evidence type="ECO:0000256" key="6">
    <source>
        <dbReference type="SAM" id="MobiDB-lite"/>
    </source>
</evidence>